<reference evidence="2" key="1">
    <citation type="journal article" date="2019" name="Int. J. Syst. Evol. Microbiol.">
        <title>The Global Catalogue of Microorganisms (GCM) 10K type strain sequencing project: providing services to taxonomists for standard genome sequencing and annotation.</title>
        <authorList>
            <consortium name="The Broad Institute Genomics Platform"/>
            <consortium name="The Broad Institute Genome Sequencing Center for Infectious Disease"/>
            <person name="Wu L."/>
            <person name="Ma J."/>
        </authorList>
    </citation>
    <scope>NUCLEOTIDE SEQUENCE [LARGE SCALE GENOMIC DNA]</scope>
    <source>
        <strain evidence="2">JCM 32148</strain>
    </source>
</reference>
<sequence length="96" mass="10770">MNNLVSHLESMGSGQLRELAAEFSEYVVVDPELRARKTPEEMRVIEERKAEWQAAVDDINAELARRTATVKREAARRAVCDRCFCEKPASGVCGNC</sequence>
<dbReference type="Proteomes" id="UP001597053">
    <property type="component" value="Unassembled WGS sequence"/>
</dbReference>
<organism evidence="1 2">
    <name type="scientific">Micromonospora azadirachtae</name>
    <dbReference type="NCBI Taxonomy" id="1970735"/>
    <lineage>
        <taxon>Bacteria</taxon>
        <taxon>Bacillati</taxon>
        <taxon>Actinomycetota</taxon>
        <taxon>Actinomycetes</taxon>
        <taxon>Micromonosporales</taxon>
        <taxon>Micromonosporaceae</taxon>
        <taxon>Micromonospora</taxon>
    </lineage>
</organism>
<name>A0ABW3A6P7_9ACTN</name>
<proteinExistence type="predicted"/>
<accession>A0ABW3A6P7</accession>
<gene>
    <name evidence="1" type="ORF">ACFQZ8_21125</name>
</gene>
<evidence type="ECO:0000313" key="1">
    <source>
        <dbReference type="EMBL" id="MFD0786410.1"/>
    </source>
</evidence>
<keyword evidence="2" id="KW-1185">Reference proteome</keyword>
<protein>
    <submittedName>
        <fullName evidence="1">Uncharacterized protein</fullName>
    </submittedName>
</protein>
<comment type="caution">
    <text evidence="1">The sequence shown here is derived from an EMBL/GenBank/DDBJ whole genome shotgun (WGS) entry which is preliminary data.</text>
</comment>
<evidence type="ECO:0000313" key="2">
    <source>
        <dbReference type="Proteomes" id="UP001597053"/>
    </source>
</evidence>
<dbReference type="EMBL" id="JBHTHM010001340">
    <property type="protein sequence ID" value="MFD0786410.1"/>
    <property type="molecule type" value="Genomic_DNA"/>
</dbReference>